<reference evidence="5" key="1">
    <citation type="submission" date="2020-04" db="EMBL/GenBank/DDBJ databases">
        <authorList>
            <person name="Zhang T."/>
        </authorList>
    </citation>
    <scope>NUCLEOTIDE SEQUENCE</scope>
    <source>
        <strain evidence="5">HKST-UBA12</strain>
    </source>
</reference>
<dbReference type="GO" id="GO:0005840">
    <property type="term" value="C:ribosome"/>
    <property type="evidence" value="ECO:0007669"/>
    <property type="project" value="UniProtKB-KW"/>
</dbReference>
<dbReference type="InterPro" id="IPR012678">
    <property type="entry name" value="Ribosomal_uL23/eL15/eS24_sf"/>
</dbReference>
<dbReference type="GO" id="GO:1990904">
    <property type="term" value="C:ribonucleoprotein complex"/>
    <property type="evidence" value="ECO:0007669"/>
    <property type="project" value="UniProtKB-KW"/>
</dbReference>
<dbReference type="InterPro" id="IPR012677">
    <property type="entry name" value="Nucleotide-bd_a/b_plait_sf"/>
</dbReference>
<dbReference type="Pfam" id="PF00276">
    <property type="entry name" value="Ribosomal_L23"/>
    <property type="match status" value="1"/>
</dbReference>
<dbReference type="Gene3D" id="3.30.70.330">
    <property type="match status" value="1"/>
</dbReference>
<keyword evidence="3" id="KW-0687">Ribonucleoprotein</keyword>
<keyword evidence="2 5" id="KW-0689">Ribosomal protein</keyword>
<name>A0A955I5L5_9BACT</name>
<accession>A0A955I5L5</accession>
<dbReference type="InterPro" id="IPR013025">
    <property type="entry name" value="Ribosomal_uL23-like"/>
</dbReference>
<dbReference type="SUPFAM" id="SSF54189">
    <property type="entry name" value="Ribosomal proteins S24e, L23 and L15e"/>
    <property type="match status" value="1"/>
</dbReference>
<evidence type="ECO:0000313" key="6">
    <source>
        <dbReference type="Proteomes" id="UP000760819"/>
    </source>
</evidence>
<sequence>MLIKNPIITEKTVALANQFNQYTFEVDAAANKVSAAAELAEAFKVKVVAVRVNNRLGKPYMHGKYRRQASLKPSKKVMVFQLKSGDTIDLFKN</sequence>
<dbReference type="AlphaFoldDB" id="A0A955I5L5"/>
<evidence type="ECO:0000313" key="5">
    <source>
        <dbReference type="EMBL" id="MCA9379016.1"/>
    </source>
</evidence>
<dbReference type="GO" id="GO:0003735">
    <property type="term" value="F:structural constituent of ribosome"/>
    <property type="evidence" value="ECO:0007669"/>
    <property type="project" value="InterPro"/>
</dbReference>
<proteinExistence type="inferred from homology"/>
<comment type="similarity">
    <text evidence="1">Belongs to the universal ribosomal protein uL23 family.</text>
</comment>
<reference evidence="5" key="2">
    <citation type="journal article" date="2021" name="Microbiome">
        <title>Successional dynamics and alternative stable states in a saline activated sludge microbial community over 9 years.</title>
        <authorList>
            <person name="Wang Y."/>
            <person name="Ye J."/>
            <person name="Ju F."/>
            <person name="Liu L."/>
            <person name="Boyd J.A."/>
            <person name="Deng Y."/>
            <person name="Parks D.H."/>
            <person name="Jiang X."/>
            <person name="Yin X."/>
            <person name="Woodcroft B.J."/>
            <person name="Tyson G.W."/>
            <person name="Hugenholtz P."/>
            <person name="Polz M.F."/>
            <person name="Zhang T."/>
        </authorList>
    </citation>
    <scope>NUCLEOTIDE SEQUENCE</scope>
    <source>
        <strain evidence="5">HKST-UBA12</strain>
    </source>
</reference>
<dbReference type="Proteomes" id="UP000760819">
    <property type="component" value="Unassembled WGS sequence"/>
</dbReference>
<evidence type="ECO:0000256" key="2">
    <source>
        <dbReference type="ARBA" id="ARBA00022980"/>
    </source>
</evidence>
<evidence type="ECO:0000256" key="3">
    <source>
        <dbReference type="ARBA" id="ARBA00023274"/>
    </source>
</evidence>
<gene>
    <name evidence="5" type="ORF">KC640_01175</name>
</gene>
<evidence type="ECO:0000256" key="4">
    <source>
        <dbReference type="ARBA" id="ARBA00035481"/>
    </source>
</evidence>
<comment type="caution">
    <text evidence="5">The sequence shown here is derived from an EMBL/GenBank/DDBJ whole genome shotgun (WGS) entry which is preliminary data.</text>
</comment>
<evidence type="ECO:0000256" key="1">
    <source>
        <dbReference type="ARBA" id="ARBA00006700"/>
    </source>
</evidence>
<protein>
    <recommendedName>
        <fullName evidence="4">50S ribosomal protein L23</fullName>
    </recommendedName>
</protein>
<organism evidence="5 6">
    <name type="scientific">Candidatus Dojkabacteria bacterium</name>
    <dbReference type="NCBI Taxonomy" id="2099670"/>
    <lineage>
        <taxon>Bacteria</taxon>
        <taxon>Candidatus Dojkabacteria</taxon>
    </lineage>
</organism>
<dbReference type="GO" id="GO:0006412">
    <property type="term" value="P:translation"/>
    <property type="evidence" value="ECO:0007669"/>
    <property type="project" value="InterPro"/>
</dbReference>
<dbReference type="EMBL" id="JAGQLI010000060">
    <property type="protein sequence ID" value="MCA9379016.1"/>
    <property type="molecule type" value="Genomic_DNA"/>
</dbReference>